<dbReference type="EMBL" id="LS991951">
    <property type="protein sequence ID" value="SYV97901.1"/>
    <property type="molecule type" value="Genomic_DNA"/>
</dbReference>
<accession>A0A3B0QE47</accession>
<evidence type="ECO:0000313" key="2">
    <source>
        <dbReference type="Proteomes" id="UP000257559"/>
    </source>
</evidence>
<organism evidence="1 2">
    <name type="scientific">Mycoplasmopsis edwardii</name>
    <dbReference type="NCBI Taxonomy" id="53558"/>
    <lineage>
        <taxon>Bacteria</taxon>
        <taxon>Bacillati</taxon>
        <taxon>Mycoplasmatota</taxon>
        <taxon>Mycoplasmoidales</taxon>
        <taxon>Metamycoplasmataceae</taxon>
        <taxon>Mycoplasmopsis</taxon>
    </lineage>
</organism>
<evidence type="ECO:0000313" key="1">
    <source>
        <dbReference type="EMBL" id="SYV97901.1"/>
    </source>
</evidence>
<name>A0A3B0QE47_9BACT</name>
<dbReference type="Proteomes" id="UP000257559">
    <property type="component" value="Chromosome"/>
</dbReference>
<protein>
    <submittedName>
        <fullName evidence="1">Uncharacterized protein</fullName>
    </submittedName>
</protein>
<sequence>MEELAKIDALTRNTSNFKSSFDELVTKFKEIKNANTTQAA</sequence>
<dbReference type="KEGG" id="medw:NCTC10132_01272"/>
<dbReference type="AlphaFoldDB" id="A0A3B0QE47"/>
<proteinExistence type="predicted"/>
<gene>
    <name evidence="1" type="ORF">NCTC10132_01272</name>
</gene>
<reference evidence="2" key="1">
    <citation type="submission" date="2018-06" db="EMBL/GenBank/DDBJ databases">
        <authorList>
            <consortium name="Pathogen Informatics"/>
        </authorList>
    </citation>
    <scope>NUCLEOTIDE SEQUENCE [LARGE SCALE GENOMIC DNA]</scope>
    <source>
        <strain evidence="2">NCTC10132</strain>
    </source>
</reference>
<keyword evidence="2" id="KW-1185">Reference proteome</keyword>